<feature type="region of interest" description="Disordered" evidence="1">
    <location>
        <begin position="1"/>
        <end position="463"/>
    </location>
</feature>
<dbReference type="Gene3D" id="2.130.10.10">
    <property type="entry name" value="YVTN repeat-like/Quinoprotein amine dehydrogenase"/>
    <property type="match status" value="1"/>
</dbReference>
<dbReference type="InterPro" id="IPR036322">
    <property type="entry name" value="WD40_repeat_dom_sf"/>
</dbReference>
<feature type="compositionally biased region" description="Polar residues" evidence="1">
    <location>
        <begin position="59"/>
        <end position="70"/>
    </location>
</feature>
<feature type="region of interest" description="Disordered" evidence="1">
    <location>
        <begin position="478"/>
        <end position="505"/>
    </location>
</feature>
<name>A0A0P1BJW6_9BASI</name>
<proteinExistence type="predicted"/>
<feature type="compositionally biased region" description="Polar residues" evidence="1">
    <location>
        <begin position="361"/>
        <end position="375"/>
    </location>
</feature>
<keyword evidence="4" id="KW-1185">Reference proteome</keyword>
<feature type="compositionally biased region" description="Polar residues" evidence="1">
    <location>
        <begin position="39"/>
        <end position="52"/>
    </location>
</feature>
<feature type="compositionally biased region" description="Polar residues" evidence="1">
    <location>
        <begin position="278"/>
        <end position="288"/>
    </location>
</feature>
<evidence type="ECO:0000259" key="2">
    <source>
        <dbReference type="SMART" id="SM00128"/>
    </source>
</evidence>
<feature type="compositionally biased region" description="Low complexity" evidence="1">
    <location>
        <begin position="419"/>
        <end position="436"/>
    </location>
</feature>
<dbReference type="Pfam" id="PF22669">
    <property type="entry name" value="Exo_endo_phos2"/>
    <property type="match status" value="1"/>
</dbReference>
<dbReference type="PANTHER" id="PTHR11200">
    <property type="entry name" value="INOSITOL 5-PHOSPHATASE"/>
    <property type="match status" value="1"/>
</dbReference>
<dbReference type="InterPro" id="IPR015943">
    <property type="entry name" value="WD40/YVTN_repeat-like_dom_sf"/>
</dbReference>
<feature type="compositionally biased region" description="Polar residues" evidence="1">
    <location>
        <begin position="336"/>
        <end position="345"/>
    </location>
</feature>
<dbReference type="GO" id="GO:0046856">
    <property type="term" value="P:phosphatidylinositol dephosphorylation"/>
    <property type="evidence" value="ECO:0007669"/>
    <property type="project" value="InterPro"/>
</dbReference>
<evidence type="ECO:0000256" key="1">
    <source>
        <dbReference type="SAM" id="MobiDB-lite"/>
    </source>
</evidence>
<feature type="compositionally biased region" description="Polar residues" evidence="1">
    <location>
        <begin position="164"/>
        <end position="184"/>
    </location>
</feature>
<dbReference type="Proteomes" id="UP000054845">
    <property type="component" value="Unassembled WGS sequence"/>
</dbReference>
<feature type="compositionally biased region" description="Low complexity" evidence="1">
    <location>
        <begin position="241"/>
        <end position="270"/>
    </location>
</feature>
<feature type="compositionally biased region" description="Polar residues" evidence="1">
    <location>
        <begin position="453"/>
        <end position="462"/>
    </location>
</feature>
<dbReference type="SUPFAM" id="SSF50978">
    <property type="entry name" value="WD40 repeat-like"/>
    <property type="match status" value="1"/>
</dbReference>
<dbReference type="STRING" id="401625.A0A0P1BJW6"/>
<dbReference type="InterPro" id="IPR036691">
    <property type="entry name" value="Endo/exonu/phosph_ase_sf"/>
</dbReference>
<dbReference type="SUPFAM" id="SSF56219">
    <property type="entry name" value="DNase I-like"/>
    <property type="match status" value="1"/>
</dbReference>
<feature type="compositionally biased region" description="Polar residues" evidence="1">
    <location>
        <begin position="116"/>
        <end position="129"/>
    </location>
</feature>
<feature type="domain" description="Inositol polyphosphate-related phosphatase" evidence="2">
    <location>
        <begin position="869"/>
        <end position="1211"/>
    </location>
</feature>
<dbReference type="EMBL" id="CCYA01000278">
    <property type="protein sequence ID" value="CEH16024.1"/>
    <property type="molecule type" value="Genomic_DNA"/>
</dbReference>
<dbReference type="GO" id="GO:0004439">
    <property type="term" value="F:phosphatidylinositol-4,5-bisphosphate 5-phosphatase activity"/>
    <property type="evidence" value="ECO:0007669"/>
    <property type="project" value="TreeGrafter"/>
</dbReference>
<dbReference type="SMART" id="SM00128">
    <property type="entry name" value="IPPc"/>
    <property type="match status" value="1"/>
</dbReference>
<organism evidence="3 4">
    <name type="scientific">Ceraceosorus bombacis</name>
    <dbReference type="NCBI Taxonomy" id="401625"/>
    <lineage>
        <taxon>Eukaryota</taxon>
        <taxon>Fungi</taxon>
        <taxon>Dikarya</taxon>
        <taxon>Basidiomycota</taxon>
        <taxon>Ustilaginomycotina</taxon>
        <taxon>Exobasidiomycetes</taxon>
        <taxon>Ceraceosorales</taxon>
        <taxon>Ceraceosoraceae</taxon>
        <taxon>Ceraceosorus</taxon>
    </lineage>
</organism>
<dbReference type="AlphaFoldDB" id="A0A0P1BJW6"/>
<dbReference type="InterPro" id="IPR046985">
    <property type="entry name" value="IP5"/>
</dbReference>
<dbReference type="OrthoDB" id="2248459at2759"/>
<feature type="compositionally biased region" description="Low complexity" evidence="1">
    <location>
        <begin position="15"/>
        <end position="30"/>
    </location>
</feature>
<sequence>MTNPSALHQPAQYDASSAKSSSAASPGVASLRSRFEAMQSASSRPPVHTSNGYIRGQSFPEQRSSVSSGAMNGRNAAASSSMPAPPILRHGPRTPPALPSTSAPSMFGAELPVPTDSPTTIQNPASGSSRAPIYTTERGPLPDPPKERRTPPPPPDRARANGQPGAQAQSQARAYNNGPVTSFTAGEPMPVPTSAAPTWLHAAAPRVPVRSRGMLPRDSSKASLGSMAAISMEWAEETDARSAADSAAAASLPSRGRASVSSSTSSTIGRPPIPTRPAATQSASQPNLASRRPEASASQTHLSPPLPARPVASTAHVGSARPLSTTNAPPIPPSRPNFTSDSPDTINKARPLPPPLHPSLASQHGASLPSGSKTAPVTRLPSPDLPPTAKDAAIQLPPPPQRAAARLSPDIGGAALLKPGSSNRSSTSTPSGRSSSHGMSPDELEESSESSGDNEISPTTSGRAGVAIGHAHMFSSSPISRQISSGEAPHFAASLPDASRINRRPPSLPSSTTILKNSFVCAAQRGKTLVTAHHSGEKLRVYRVGVPEGRVSLESGWHVNCLLFVPPAAGAAKLAHEIQEAQERWLWAGTKEGHVLLVDCVEARVVKHHSLHGEAIRLLRRVGSNVVAVDEGGKISVWPAARVDGSNLDSPPITQRISLEKASTIFIVGDQLWVSCGPDTRSGVTSSGAHAKSTLRIRVFNPLSETQPFNAVSRPVGMTPDQLKEGVGAVTAGTVIPSHSDKVYLAHDSGHISVWSRSTYSCVVVQKVLPHGISALLGVDNVLWMGSRDGFIHVLDVSGPVPWVFLKRWNTGDPVVSLQIETSSLDIGQMVVLSTSSDSVRAWDGTLAQDYVDQRLSEPSLEARFSSFRHLRLLQVSYNIDSASPEALNTADSVGWLRDVLTSTQLPDVIVFGLQEVVDLTDRKVGAKSLLLGSKAKHAPELADRISTQYRAWEQKLVQSVRAVMPPEEPYDVIAGGPIFLVGLFQIVFVRRREMASVKHAAVATVKTGFGGRAGNKGVTITRFVLDDTSIAFANCHLAAGQSKVKQRNADLAEILEATPFDGILADPSAFMGGGDGAMLCDHELLFLSGDLNYRIDEKRSACVAHVESGRLDPLLTKDQLLREMRHNPTFRLRGFQEAPITFPPTYKYVRNSTEWDNSAKMRVPAWCDRILWLGREADRVRSLQYRRWEPMCSDHRPISAAFDIRIRRDDLSEKKAAQAQVAYEWQAVQAQLLKRAISYYTAYL</sequence>
<dbReference type="Gene3D" id="3.60.10.10">
    <property type="entry name" value="Endonuclease/exonuclease/phosphatase"/>
    <property type="match status" value="1"/>
</dbReference>
<evidence type="ECO:0000313" key="3">
    <source>
        <dbReference type="EMBL" id="CEH16024.1"/>
    </source>
</evidence>
<reference evidence="3 4" key="1">
    <citation type="submission" date="2014-09" db="EMBL/GenBank/DDBJ databases">
        <authorList>
            <person name="Magalhaes I.L.F."/>
            <person name="Oliveira U."/>
            <person name="Santos F.R."/>
            <person name="Vidigal T.H.D.A."/>
            <person name="Brescovit A.D."/>
            <person name="Santos A.J."/>
        </authorList>
    </citation>
    <scope>NUCLEOTIDE SEQUENCE [LARGE SCALE GENOMIC DNA]</scope>
</reference>
<dbReference type="PANTHER" id="PTHR11200:SF240">
    <property type="entry name" value="INOSITOL POLYPHOSPHATE 5-PHOSPHATASE C9G1.10C-RELATED"/>
    <property type="match status" value="1"/>
</dbReference>
<protein>
    <submittedName>
        <fullName evidence="3">Inositol polyphosphate 5-phosphatase and related proteins</fullName>
    </submittedName>
</protein>
<evidence type="ECO:0000313" key="4">
    <source>
        <dbReference type="Proteomes" id="UP000054845"/>
    </source>
</evidence>
<dbReference type="InterPro" id="IPR000300">
    <property type="entry name" value="IPPc"/>
</dbReference>
<accession>A0A0P1BJW6</accession>